<proteinExistence type="predicted"/>
<sequence>MRFLKIKVRKKIQLNKAHFFLLIGQTVKNCPILQNNLGFSTKIFKHNNFCRFPPVIVGFHPHTFFESMI</sequence>
<evidence type="ECO:0000313" key="1">
    <source>
        <dbReference type="EMBL" id="OTW47964.1"/>
    </source>
</evidence>
<dbReference type="EMBL" id="NFCF01000073">
    <property type="protein sequence ID" value="OTW47964.1"/>
    <property type="molecule type" value="Genomic_DNA"/>
</dbReference>
<evidence type="ECO:0000313" key="2">
    <source>
        <dbReference type="Proteomes" id="UP000195152"/>
    </source>
</evidence>
<reference evidence="1 2" key="1">
    <citation type="submission" date="2016-10" db="EMBL/GenBank/DDBJ databases">
        <title>Comparative genomics of Bacillus thuringiensis reveals a path to pathogens against multiple invertebrate hosts.</title>
        <authorList>
            <person name="Zheng J."/>
            <person name="Gao Q."/>
            <person name="Liu H."/>
            <person name="Peng D."/>
            <person name="Ruan L."/>
            <person name="Sun M."/>
        </authorList>
    </citation>
    <scope>NUCLEOTIDE SEQUENCE [LARGE SCALE GENOMIC DNA]</scope>
    <source>
        <strain evidence="1">BGSC 4AC1</strain>
    </source>
</reference>
<gene>
    <name evidence="1" type="ORF">BK699_12305</name>
</gene>
<organism evidence="1 2">
    <name type="scientific">Bacillus thuringiensis serovar mexicanensis</name>
    <dbReference type="NCBI Taxonomy" id="180868"/>
    <lineage>
        <taxon>Bacteria</taxon>
        <taxon>Bacillati</taxon>
        <taxon>Bacillota</taxon>
        <taxon>Bacilli</taxon>
        <taxon>Bacillales</taxon>
        <taxon>Bacillaceae</taxon>
        <taxon>Bacillus</taxon>
        <taxon>Bacillus cereus group</taxon>
    </lineage>
</organism>
<accession>A0A242W8G7</accession>
<comment type="caution">
    <text evidence="1">The sequence shown here is derived from an EMBL/GenBank/DDBJ whole genome shotgun (WGS) entry which is preliminary data.</text>
</comment>
<name>A0A242W8G7_BACTU</name>
<dbReference type="Proteomes" id="UP000195152">
    <property type="component" value="Unassembled WGS sequence"/>
</dbReference>
<dbReference type="AlphaFoldDB" id="A0A242W8G7"/>
<protein>
    <submittedName>
        <fullName evidence="1">Uncharacterized protein</fullName>
    </submittedName>
</protein>